<evidence type="ECO:0000256" key="3">
    <source>
        <dbReference type="ARBA" id="ARBA00022723"/>
    </source>
</evidence>
<keyword evidence="4 7" id="KW-0863">Zinc-finger</keyword>
<dbReference type="CDD" id="cd19821">
    <property type="entry name" value="Bbox1_BBX-like"/>
    <property type="match status" value="2"/>
</dbReference>
<reference evidence="12" key="1">
    <citation type="journal article" date="2019" name="Nat. Commun.">
        <title>Genome-wide association mapping of date palm fruit traits.</title>
        <authorList>
            <person name="Hazzouri K.M."/>
            <person name="Gros-Balthazard M."/>
            <person name="Flowers J.M."/>
            <person name="Copetti D."/>
            <person name="Lemansour A."/>
            <person name="Lebrun M."/>
            <person name="Masmoudi K."/>
            <person name="Ferrand S."/>
            <person name="Dhar M.I."/>
            <person name="Fresquez Z.A."/>
            <person name="Rosas U."/>
            <person name="Zhang J."/>
            <person name="Talag J."/>
            <person name="Lee S."/>
            <person name="Kudrna D."/>
            <person name="Powell R.F."/>
            <person name="Leitch I.J."/>
            <person name="Krueger R.R."/>
            <person name="Wing R.A."/>
            <person name="Amiri K.M.A."/>
            <person name="Purugganan M.D."/>
        </authorList>
    </citation>
    <scope>NUCLEOTIDE SEQUENCE [LARGE SCALE GENOMIC DNA]</scope>
    <source>
        <strain evidence="12">cv. Khalas</strain>
    </source>
</reference>
<dbReference type="GO" id="GO:0009909">
    <property type="term" value="P:regulation of flower development"/>
    <property type="evidence" value="ECO:0007669"/>
    <property type="project" value="InterPro"/>
</dbReference>
<dbReference type="InterPro" id="IPR045281">
    <property type="entry name" value="CONSTANS-like"/>
</dbReference>
<protein>
    <submittedName>
        <fullName evidence="13">Zinc finger protein CONSTANS-LIKE 4-like</fullName>
    </submittedName>
</protein>
<dbReference type="Proteomes" id="UP000228380">
    <property type="component" value="Chromosome 1"/>
</dbReference>
<evidence type="ECO:0000256" key="7">
    <source>
        <dbReference type="PROSITE-ProRule" id="PRU00024"/>
    </source>
</evidence>
<dbReference type="SMART" id="SM00336">
    <property type="entry name" value="BBOX"/>
    <property type="match status" value="2"/>
</dbReference>
<dbReference type="RefSeq" id="XP_008805435.2">
    <property type="nucleotide sequence ID" value="XM_008807213.4"/>
</dbReference>
<sequence>MAAKHCDSCKTSQARVYCRADSAYLCGTCDARVHGANLLASRHERVWLCQLCEQAPASVTCKADAAALCDICDADIHSSNPLARRHERLPIAPFLGPASAAAAAGGGLPSPRPSADEESVSWLLQDPDPEESMEAPELGSAAFFFSDADPYLDLDSSTSQDTGFDHKDGIKAIAGGPLLASDGHYDLDFARSKPLGRSTKRSLRRSVSSSEVAVVPDASVTAADGSARSGNPTARMEREARVMRYREKRKSRRFEKTIRYASRKAYADARPRIKGRFAKRAEVGQIYSSAADAVAAFLVDPYDGVVPSL</sequence>
<feature type="domain" description="B box-type" evidence="10">
    <location>
        <begin position="44"/>
        <end position="91"/>
    </location>
</feature>
<dbReference type="KEGG" id="pda:103718406"/>
<feature type="domain" description="B box-type" evidence="10">
    <location>
        <begin position="1"/>
        <end position="48"/>
    </location>
</feature>
<name>A0A8B7CSG4_PHODC</name>
<dbReference type="Pfam" id="PF06203">
    <property type="entry name" value="CCT"/>
    <property type="match status" value="1"/>
</dbReference>
<feature type="domain" description="CCT" evidence="11">
    <location>
        <begin position="238"/>
        <end position="280"/>
    </location>
</feature>
<organism evidence="12 13">
    <name type="scientific">Phoenix dactylifera</name>
    <name type="common">Date palm</name>
    <dbReference type="NCBI Taxonomy" id="42345"/>
    <lineage>
        <taxon>Eukaryota</taxon>
        <taxon>Viridiplantae</taxon>
        <taxon>Streptophyta</taxon>
        <taxon>Embryophyta</taxon>
        <taxon>Tracheophyta</taxon>
        <taxon>Spermatophyta</taxon>
        <taxon>Magnoliopsida</taxon>
        <taxon>Liliopsida</taxon>
        <taxon>Arecaceae</taxon>
        <taxon>Coryphoideae</taxon>
        <taxon>Phoeniceae</taxon>
        <taxon>Phoenix</taxon>
    </lineage>
</organism>
<keyword evidence="6 8" id="KW-0539">Nucleus</keyword>
<evidence type="ECO:0000256" key="6">
    <source>
        <dbReference type="ARBA" id="ARBA00023242"/>
    </source>
</evidence>
<dbReference type="AlphaFoldDB" id="A0A8B7CSG4"/>
<dbReference type="PROSITE" id="PS51017">
    <property type="entry name" value="CCT"/>
    <property type="match status" value="1"/>
</dbReference>
<evidence type="ECO:0000259" key="10">
    <source>
        <dbReference type="PROSITE" id="PS50119"/>
    </source>
</evidence>
<gene>
    <name evidence="13" type="primary">LOC103718406</name>
</gene>
<evidence type="ECO:0000256" key="9">
    <source>
        <dbReference type="SAM" id="MobiDB-lite"/>
    </source>
</evidence>
<dbReference type="InterPro" id="IPR010402">
    <property type="entry name" value="CCT_domain"/>
</dbReference>
<evidence type="ECO:0000256" key="5">
    <source>
        <dbReference type="ARBA" id="ARBA00022833"/>
    </source>
</evidence>
<evidence type="ECO:0000259" key="11">
    <source>
        <dbReference type="PROSITE" id="PS51017"/>
    </source>
</evidence>
<reference evidence="13" key="2">
    <citation type="submission" date="2025-08" db="UniProtKB">
        <authorList>
            <consortium name="RefSeq"/>
        </authorList>
    </citation>
    <scope>IDENTIFICATION</scope>
    <source>
        <tissue evidence="13">Young leaves</tissue>
    </source>
</reference>
<keyword evidence="3" id="KW-0479">Metal-binding</keyword>
<dbReference type="GO" id="GO:0003700">
    <property type="term" value="F:DNA-binding transcription factor activity"/>
    <property type="evidence" value="ECO:0007669"/>
    <property type="project" value="TreeGrafter"/>
</dbReference>
<accession>A0A8B7CSG4</accession>
<evidence type="ECO:0000313" key="13">
    <source>
        <dbReference type="RefSeq" id="XP_008805435.2"/>
    </source>
</evidence>
<evidence type="ECO:0000256" key="1">
    <source>
        <dbReference type="ARBA" id="ARBA00004123"/>
    </source>
</evidence>
<keyword evidence="12" id="KW-1185">Reference proteome</keyword>
<dbReference type="InterPro" id="IPR000315">
    <property type="entry name" value="Znf_B-box"/>
</dbReference>
<evidence type="ECO:0000256" key="8">
    <source>
        <dbReference type="PROSITE-ProRule" id="PRU00357"/>
    </source>
</evidence>
<proteinExistence type="inferred from homology"/>
<dbReference type="PANTHER" id="PTHR31319">
    <property type="entry name" value="ZINC FINGER PROTEIN CONSTANS-LIKE 4"/>
    <property type="match status" value="1"/>
</dbReference>
<dbReference type="InterPro" id="IPR049808">
    <property type="entry name" value="CONSTANS-like_Bbox1"/>
</dbReference>
<dbReference type="GO" id="GO:0008270">
    <property type="term" value="F:zinc ion binding"/>
    <property type="evidence" value="ECO:0007669"/>
    <property type="project" value="UniProtKB-KW"/>
</dbReference>
<dbReference type="OrthoDB" id="153872at2759"/>
<feature type="region of interest" description="Disordered" evidence="9">
    <location>
        <begin position="102"/>
        <end position="121"/>
    </location>
</feature>
<keyword evidence="5" id="KW-0862">Zinc</keyword>
<dbReference type="PANTHER" id="PTHR31319:SF77">
    <property type="entry name" value="ZINC FINGER PROTEIN CONSTANS-LIKE 4"/>
    <property type="match status" value="1"/>
</dbReference>
<evidence type="ECO:0000313" key="12">
    <source>
        <dbReference type="Proteomes" id="UP000228380"/>
    </source>
</evidence>
<dbReference type="GO" id="GO:0005634">
    <property type="term" value="C:nucleus"/>
    <property type="evidence" value="ECO:0007669"/>
    <property type="project" value="UniProtKB-SubCell"/>
</dbReference>
<evidence type="ECO:0000256" key="4">
    <source>
        <dbReference type="ARBA" id="ARBA00022771"/>
    </source>
</evidence>
<comment type="similarity">
    <text evidence="2">Belongs to the CONSTANS family.</text>
</comment>
<dbReference type="GeneID" id="103718406"/>
<dbReference type="Pfam" id="PF00643">
    <property type="entry name" value="zf-B_box"/>
    <property type="match status" value="1"/>
</dbReference>
<comment type="subcellular location">
    <subcellularLocation>
        <location evidence="1 8">Nucleus</location>
    </subcellularLocation>
</comment>
<evidence type="ECO:0000256" key="2">
    <source>
        <dbReference type="ARBA" id="ARBA00010024"/>
    </source>
</evidence>
<dbReference type="PROSITE" id="PS50119">
    <property type="entry name" value="ZF_BBOX"/>
    <property type="match status" value="2"/>
</dbReference>